<evidence type="ECO:0000313" key="2">
    <source>
        <dbReference type="Proteomes" id="UP000245431"/>
    </source>
</evidence>
<dbReference type="AlphaFoldDB" id="A0A1D3KA01"/>
<gene>
    <name evidence="1" type="ORF">PVE_P0094</name>
</gene>
<organism evidence="1 2">
    <name type="scientific">Pseudomonas veronii 1YdBTEX2</name>
    <dbReference type="NCBI Taxonomy" id="1295141"/>
    <lineage>
        <taxon>Bacteria</taxon>
        <taxon>Pseudomonadati</taxon>
        <taxon>Pseudomonadota</taxon>
        <taxon>Gammaproteobacteria</taxon>
        <taxon>Pseudomonadales</taxon>
        <taxon>Pseudomonadaceae</taxon>
        <taxon>Pseudomonas</taxon>
    </lineage>
</organism>
<sequence>MGWLMGCHFSLRGTMCLQSQIMLGRFIGDGKLSGPLFSFTLGLFIKPSSVQLRCPRLELLLLEGF</sequence>
<proteinExistence type="predicted"/>
<protein>
    <submittedName>
        <fullName evidence="1">Uncharacterized protein</fullName>
    </submittedName>
</protein>
<geneLocation type="plasmid" evidence="2">
    <name>pve_Plasmid</name>
</geneLocation>
<dbReference type="EMBL" id="LT599585">
    <property type="protein sequence ID" value="SBW85138.1"/>
    <property type="molecule type" value="Genomic_DNA"/>
</dbReference>
<dbReference type="Proteomes" id="UP000245431">
    <property type="component" value="Plasmid PVE_plasmid"/>
</dbReference>
<evidence type="ECO:0000313" key="1">
    <source>
        <dbReference type="EMBL" id="SBW85138.1"/>
    </source>
</evidence>
<keyword evidence="1" id="KW-0614">Plasmid</keyword>
<name>A0A1D3KA01_PSEVE</name>
<accession>A0A1D3KA01</accession>
<reference evidence="2" key="1">
    <citation type="submission" date="2016-07" db="EMBL/GenBank/DDBJ databases">
        <authorList>
            <person name="Florea S."/>
            <person name="Webb J.S."/>
            <person name="Jaromczyk J."/>
            <person name="Schardl C.L."/>
        </authorList>
    </citation>
    <scope>NUCLEOTIDE SEQUENCE [LARGE SCALE GENOMIC DNA]</scope>
    <source>
        <strain evidence="2">1YdBTEX2</strain>
        <plasmid evidence="2">Plasmid pve_Plasmid</plasmid>
    </source>
</reference>